<feature type="domain" description="PGG" evidence="2">
    <location>
        <begin position="21"/>
        <end position="136"/>
    </location>
</feature>
<feature type="transmembrane region" description="Helical" evidence="1">
    <location>
        <begin position="230"/>
        <end position="255"/>
    </location>
</feature>
<feature type="transmembrane region" description="Helical" evidence="1">
    <location>
        <begin position="543"/>
        <end position="563"/>
    </location>
</feature>
<accession>A0A3B6PR69</accession>
<keyword evidence="1" id="KW-0472">Membrane</keyword>
<reference evidence="3" key="1">
    <citation type="submission" date="2018-08" db="EMBL/GenBank/DDBJ databases">
        <authorList>
            <person name="Rossello M."/>
        </authorList>
    </citation>
    <scope>NUCLEOTIDE SEQUENCE [LARGE SCALE GENOMIC DNA]</scope>
    <source>
        <strain evidence="3">cv. Chinese Spring</strain>
    </source>
</reference>
<sequence>MATMVQPAMPPVHTALEYSLQKYLLLLATMVITVTYAAGFNTPGGVWQVTHEGKLAGDPIILETHYHRYLSFYYCNATAFGASLVVMVFIVILTVRHDEEKRRGEMDPFQSVVLLRVFMLLVVLSLMGAYGTGTCRDKSSTVYFAVLVAAVLLYIPVVKLLDLDCWVTDKHEDPVMLKAQERLRKLLMLLATFAVSITYCAGLNTPGGFWDSTGGGHHPGDVILKDHHNARLTVFLLCNTTAFVASLLIIMLLIVNSKKLHALSLVLYACIVVTLVGLIGAYVAGSCRKTSTTAQVVGLAGGAVALAYILRYTLPSKSLSCCSSGETRFFATHHSAEEEAMDNAHPLVVLLATLAATITYTAGLDPPGGLWQDDGDGHMAGDPMLLTTNAGRYRAFFYCNSVAFVTSLVVIVLVQMGNLVRHHMLLTAMILNLFGLIGAYAAGSCRDVSTSIYAMALTGAVLVYVVIHIVFFTLDHKDKKDNYQEEKLLEKRRKRLLLFAVLAATITYQAGLTPPGGFLLQDKLGHHAGDPVLLYNYPRRYNAFFYSNSVSFMLSITLIILLVNPNLYRPAIRSNALSVCMVVGLFCSMGAYAAGSTQHRKTSIYVFMLVAMVLSLFY</sequence>
<feature type="transmembrane region" description="Helical" evidence="1">
    <location>
        <begin position="290"/>
        <end position="310"/>
    </location>
</feature>
<keyword evidence="4" id="KW-1185">Reference proteome</keyword>
<feature type="transmembrane region" description="Helical" evidence="1">
    <location>
        <begin position="575"/>
        <end position="594"/>
    </location>
</feature>
<dbReference type="Pfam" id="PF13962">
    <property type="entry name" value="PGG"/>
    <property type="match status" value="4"/>
</dbReference>
<dbReference type="Gramene" id="TraesCS6B02G397100.1">
    <property type="protein sequence ID" value="TraesCS6B02G397100.1"/>
    <property type="gene ID" value="TraesCS6B02G397100"/>
</dbReference>
<dbReference type="EnsemblPlants" id="TraesCS6B02G397100.1">
    <property type="protein sequence ID" value="TraesCS6B02G397100.1"/>
    <property type="gene ID" value="TraesCS6B02G397100"/>
</dbReference>
<organism evidence="3">
    <name type="scientific">Triticum aestivum</name>
    <name type="common">Wheat</name>
    <dbReference type="NCBI Taxonomy" id="4565"/>
    <lineage>
        <taxon>Eukaryota</taxon>
        <taxon>Viridiplantae</taxon>
        <taxon>Streptophyta</taxon>
        <taxon>Embryophyta</taxon>
        <taxon>Tracheophyta</taxon>
        <taxon>Spermatophyta</taxon>
        <taxon>Magnoliopsida</taxon>
        <taxon>Liliopsida</taxon>
        <taxon>Poales</taxon>
        <taxon>Poaceae</taxon>
        <taxon>BOP clade</taxon>
        <taxon>Pooideae</taxon>
        <taxon>Triticodae</taxon>
        <taxon>Triticeae</taxon>
        <taxon>Triticinae</taxon>
        <taxon>Triticum</taxon>
    </lineage>
</organism>
<proteinExistence type="predicted"/>
<dbReference type="Gramene" id="TraesCLE_scaffold_026890_01G000100.1">
    <property type="protein sequence ID" value="TraesCLE_scaffold_026890_01G000100.1"/>
    <property type="gene ID" value="TraesCLE_scaffold_026890_01G000100"/>
</dbReference>
<dbReference type="Gramene" id="TraesROB_scaffold_007519_01G000100.1">
    <property type="protein sequence ID" value="TraesROB_scaffold_007519_01G000100.1"/>
    <property type="gene ID" value="TraesROB_scaffold_007519_01G000100"/>
</dbReference>
<dbReference type="InterPro" id="IPR026961">
    <property type="entry name" value="PGG_dom"/>
</dbReference>
<feature type="transmembrane region" description="Helical" evidence="1">
    <location>
        <begin position="262"/>
        <end position="284"/>
    </location>
</feature>
<feature type="transmembrane region" description="Helical" evidence="1">
    <location>
        <begin position="454"/>
        <end position="474"/>
    </location>
</feature>
<name>A0A3B6PR69_WHEAT</name>
<dbReference type="Gramene" id="TraesWEE_scaffold_026459_01G000400.1">
    <property type="protein sequence ID" value="TraesWEE_scaffold_026459_01G000400.1"/>
    <property type="gene ID" value="TraesWEE_scaffold_026459_01G000400"/>
</dbReference>
<feature type="transmembrane region" description="Helical" evidence="1">
    <location>
        <begin position="395"/>
        <end position="413"/>
    </location>
</feature>
<dbReference type="PANTHER" id="PTHR24177:SF395">
    <property type="entry name" value="PGG DOMAIN-CONTAINING PROTEIN"/>
    <property type="match status" value="1"/>
</dbReference>
<dbReference type="Gramene" id="TraesCS6B03G1123400.1">
    <property type="protein sequence ID" value="TraesCS6B03G1123400.1.CDS"/>
    <property type="gene ID" value="TraesCS6B03G1123400"/>
</dbReference>
<feature type="transmembrane region" description="Helical" evidence="1">
    <location>
        <begin position="186"/>
        <end position="210"/>
    </location>
</feature>
<dbReference type="Proteomes" id="UP000019116">
    <property type="component" value="Chromosome 6B"/>
</dbReference>
<protein>
    <recommendedName>
        <fullName evidence="2">PGG domain-containing protein</fullName>
    </recommendedName>
</protein>
<reference evidence="3" key="2">
    <citation type="submission" date="2018-10" db="UniProtKB">
        <authorList>
            <consortium name="EnsemblPlants"/>
        </authorList>
    </citation>
    <scope>IDENTIFICATION</scope>
</reference>
<feature type="domain" description="PGG" evidence="2">
    <location>
        <begin position="487"/>
        <end position="597"/>
    </location>
</feature>
<keyword evidence="1" id="KW-0812">Transmembrane</keyword>
<feature type="transmembrane region" description="Helical" evidence="1">
    <location>
        <begin position="71"/>
        <end position="93"/>
    </location>
</feature>
<keyword evidence="1" id="KW-1133">Transmembrane helix</keyword>
<dbReference type="GO" id="GO:0016020">
    <property type="term" value="C:membrane"/>
    <property type="evidence" value="ECO:0000318"/>
    <property type="project" value="GO_Central"/>
</dbReference>
<feature type="domain" description="PGG" evidence="2">
    <location>
        <begin position="339"/>
        <end position="446"/>
    </location>
</feature>
<dbReference type="Gramene" id="TraesCAD_scaffold_037653_01G000400.1">
    <property type="protein sequence ID" value="TraesCAD_scaffold_037653_01G000400.1"/>
    <property type="gene ID" value="TraesCAD_scaffold_037653_01G000400"/>
</dbReference>
<feature type="transmembrane region" description="Helical" evidence="1">
    <location>
        <begin position="142"/>
        <end position="161"/>
    </location>
</feature>
<dbReference type="Gramene" id="TraesJUL6B03G03645320.1">
    <property type="protein sequence ID" value="TraesJUL6B03G03645320.1"/>
    <property type="gene ID" value="TraesJUL6B03G03645320"/>
</dbReference>
<dbReference type="AlphaFoldDB" id="A0A3B6PR69"/>
<feature type="transmembrane region" description="Helical" evidence="1">
    <location>
        <begin position="113"/>
        <end position="130"/>
    </location>
</feature>
<feature type="transmembrane region" description="Helical" evidence="1">
    <location>
        <begin position="23"/>
        <end position="40"/>
    </location>
</feature>
<feature type="transmembrane region" description="Helical" evidence="1">
    <location>
        <begin position="344"/>
        <end position="363"/>
    </location>
</feature>
<feature type="transmembrane region" description="Helical" evidence="1">
    <location>
        <begin position="495"/>
        <end position="512"/>
    </location>
</feature>
<feature type="domain" description="PGG" evidence="2">
    <location>
        <begin position="180"/>
        <end position="288"/>
    </location>
</feature>
<dbReference type="OrthoDB" id="681126at2759"/>
<dbReference type="PANTHER" id="PTHR24177">
    <property type="entry name" value="CASKIN"/>
    <property type="match status" value="1"/>
</dbReference>
<feature type="transmembrane region" description="Helical" evidence="1">
    <location>
        <begin position="425"/>
        <end position="442"/>
    </location>
</feature>
<evidence type="ECO:0000256" key="1">
    <source>
        <dbReference type="SAM" id="Phobius"/>
    </source>
</evidence>
<dbReference type="STRING" id="4565.A0A3B6PR69"/>
<evidence type="ECO:0000313" key="3">
    <source>
        <dbReference type="EnsemblPlants" id="TraesCS6B02G397100.1"/>
    </source>
</evidence>
<evidence type="ECO:0000259" key="2">
    <source>
        <dbReference type="Pfam" id="PF13962"/>
    </source>
</evidence>
<dbReference type="Gramene" id="TraesRN6B0101100000.1">
    <property type="protein sequence ID" value="TraesRN6B0101100000.1"/>
    <property type="gene ID" value="TraesRN6B0101100000"/>
</dbReference>
<feature type="transmembrane region" description="Helical" evidence="1">
    <location>
        <begin position="600"/>
        <end position="617"/>
    </location>
</feature>
<evidence type="ECO:0000313" key="4">
    <source>
        <dbReference type="Proteomes" id="UP000019116"/>
    </source>
</evidence>